<dbReference type="EMBL" id="CM008046">
    <property type="protein sequence ID" value="PAN05538.1"/>
    <property type="molecule type" value="Genomic_DNA"/>
</dbReference>
<evidence type="ECO:0000256" key="1">
    <source>
        <dbReference type="SAM" id="MobiDB-lite"/>
    </source>
</evidence>
<protein>
    <submittedName>
        <fullName evidence="2">Uncharacterized protein</fullName>
    </submittedName>
</protein>
<name>A0A2S3GNL5_9POAL</name>
<proteinExistence type="predicted"/>
<dbReference type="AlphaFoldDB" id="A0A2S3GNL5"/>
<reference evidence="2" key="1">
    <citation type="submission" date="2018-04" db="EMBL/GenBank/DDBJ databases">
        <title>WGS assembly of Panicum hallii.</title>
        <authorList>
            <person name="Lovell J."/>
            <person name="Jenkins J."/>
            <person name="Lowry D."/>
            <person name="Mamidi S."/>
            <person name="Sreedasyam A."/>
            <person name="Weng X."/>
            <person name="Barry K."/>
            <person name="Bonette J."/>
            <person name="Campitelli B."/>
            <person name="Daum C."/>
            <person name="Gordon S."/>
            <person name="Gould B."/>
            <person name="Lipzen A."/>
            <person name="Macqueen A."/>
            <person name="Palacio-Mejia J."/>
            <person name="Plott C."/>
            <person name="Shakirov E."/>
            <person name="Shu S."/>
            <person name="Yoshinaga Y."/>
            <person name="Zane M."/>
            <person name="Rokhsar D."/>
            <person name="Grimwood J."/>
            <person name="Schmutz J."/>
            <person name="Juenger T."/>
        </authorList>
    </citation>
    <scope>NUCLEOTIDE SEQUENCE [LARGE SCALE GENOMIC DNA]</scope>
    <source>
        <strain evidence="2">FIL2</strain>
    </source>
</reference>
<feature type="compositionally biased region" description="Basic and acidic residues" evidence="1">
    <location>
        <begin position="15"/>
        <end position="27"/>
    </location>
</feature>
<feature type="region of interest" description="Disordered" evidence="1">
    <location>
        <begin position="65"/>
        <end position="87"/>
    </location>
</feature>
<accession>A0A2S3GNL5</accession>
<organism evidence="2">
    <name type="scientific">Panicum hallii</name>
    <dbReference type="NCBI Taxonomy" id="206008"/>
    <lineage>
        <taxon>Eukaryota</taxon>
        <taxon>Viridiplantae</taxon>
        <taxon>Streptophyta</taxon>
        <taxon>Embryophyta</taxon>
        <taxon>Tracheophyta</taxon>
        <taxon>Spermatophyta</taxon>
        <taxon>Magnoliopsida</taxon>
        <taxon>Liliopsida</taxon>
        <taxon>Poales</taxon>
        <taxon>Poaceae</taxon>
        <taxon>PACMAD clade</taxon>
        <taxon>Panicoideae</taxon>
        <taxon>Panicodae</taxon>
        <taxon>Paniceae</taxon>
        <taxon>Panicinae</taxon>
        <taxon>Panicum</taxon>
        <taxon>Panicum sect. Panicum</taxon>
    </lineage>
</organism>
<gene>
    <name evidence="2" type="ORF">PAHAL_1G237300</name>
</gene>
<feature type="region of interest" description="Disordered" evidence="1">
    <location>
        <begin position="1"/>
        <end position="45"/>
    </location>
</feature>
<dbReference type="Proteomes" id="UP000243499">
    <property type="component" value="Chromosome 1"/>
</dbReference>
<evidence type="ECO:0000313" key="2">
    <source>
        <dbReference type="EMBL" id="PAN05538.1"/>
    </source>
</evidence>
<dbReference type="Gramene" id="PAN05538">
    <property type="protein sequence ID" value="PAN05538"/>
    <property type="gene ID" value="PAHAL_1G237300"/>
</dbReference>
<sequence length="148" mass="15796">MGYRSNENMSIAPKDPSKSKGLAEDRMSSAAEVAGEASPIPPRKNRTTVCNRCVIAATPPPFLVVDEDELPRPTADFTEPPREADQQEVVEEEVAPGHGTPVAAALTSPSTGEVVTLGHVTPAAMGRLPRVPSRLFKSRWCSGNQNCC</sequence>